<name>A0A9N7TP43_PLEPL</name>
<dbReference type="EMBL" id="CADEAL010000141">
    <property type="protein sequence ID" value="CAB1415168.1"/>
    <property type="molecule type" value="Genomic_DNA"/>
</dbReference>
<gene>
    <name evidence="1" type="ORF">PLEPLA_LOCUS2882</name>
</gene>
<evidence type="ECO:0000313" key="1">
    <source>
        <dbReference type="EMBL" id="CAB1415168.1"/>
    </source>
</evidence>
<reference evidence="1" key="1">
    <citation type="submission" date="2020-03" db="EMBL/GenBank/DDBJ databases">
        <authorList>
            <person name="Weist P."/>
        </authorList>
    </citation>
    <scope>NUCLEOTIDE SEQUENCE</scope>
</reference>
<accession>A0A9N7TP43</accession>
<comment type="caution">
    <text evidence="1">The sequence shown here is derived from an EMBL/GenBank/DDBJ whole genome shotgun (WGS) entry which is preliminary data.</text>
</comment>
<dbReference type="Proteomes" id="UP001153269">
    <property type="component" value="Unassembled WGS sequence"/>
</dbReference>
<keyword evidence="2" id="KW-1185">Reference proteome</keyword>
<sequence length="196" mass="21101">MQTAAPNDNKWQEKLKSSWQAPGAFGITALPGEKPAIAYESELSGKHHQPDVAYLVRWARACLRQPQCPSAAPQWEQLELELAQTLRCLRGSSGELTLACSNLDQDLCEGSSLGALETSLWCSRGSGSDTPGLHRVTAAPPVAFAACELVAYLELRAPGSELSTVELASLRCKLAFSLLPSLRQLSGRINMPIVEA</sequence>
<dbReference type="AlphaFoldDB" id="A0A9N7TP43"/>
<protein>
    <submittedName>
        <fullName evidence="1">Uncharacterized protein</fullName>
    </submittedName>
</protein>
<proteinExistence type="predicted"/>
<evidence type="ECO:0000313" key="2">
    <source>
        <dbReference type="Proteomes" id="UP001153269"/>
    </source>
</evidence>
<organism evidence="1 2">
    <name type="scientific">Pleuronectes platessa</name>
    <name type="common">European plaice</name>
    <dbReference type="NCBI Taxonomy" id="8262"/>
    <lineage>
        <taxon>Eukaryota</taxon>
        <taxon>Metazoa</taxon>
        <taxon>Chordata</taxon>
        <taxon>Craniata</taxon>
        <taxon>Vertebrata</taxon>
        <taxon>Euteleostomi</taxon>
        <taxon>Actinopterygii</taxon>
        <taxon>Neopterygii</taxon>
        <taxon>Teleostei</taxon>
        <taxon>Neoteleostei</taxon>
        <taxon>Acanthomorphata</taxon>
        <taxon>Carangaria</taxon>
        <taxon>Pleuronectiformes</taxon>
        <taxon>Pleuronectoidei</taxon>
        <taxon>Pleuronectidae</taxon>
        <taxon>Pleuronectes</taxon>
    </lineage>
</organism>